<accession>A0A5C6PEQ1</accession>
<keyword evidence="2" id="KW-0472">Membrane</keyword>
<dbReference type="GO" id="GO:0005886">
    <property type="term" value="C:plasma membrane"/>
    <property type="evidence" value="ECO:0007669"/>
    <property type="project" value="TreeGrafter"/>
</dbReference>
<evidence type="ECO:0000256" key="2">
    <source>
        <dbReference type="ARBA" id="ARBA00023136"/>
    </source>
</evidence>
<dbReference type="PANTHER" id="PTHR21630">
    <property type="entry name" value="VEPH-A/MELTED"/>
    <property type="match status" value="1"/>
</dbReference>
<sequence>MRISTSKSESMVLARKKVECLLRVGEEVLPQVEEFKYLGILFMSEGRMEREINRRIGAASAVVRALNRSIVVKKKLSRKAKLSIYRSIYVPVLTYGHQRWVMTERMRSRIQATEMSFLHRVAGLSLRDRVRSPDIREELGIEPLLLYIERSQLGWLRHLARMPSGSLPLERLGVPPEELMEVAGNHMLLRVLPSVYPRQPEAIHCHLHSLLAMMLQLESPEQQHLIHLIQAVAEKHPVILSPQVPRLVSYLEYQCLSEALLGALVDVSQASPSSLFGLLPALRIVGQQFPALLGHVAKIHGSVGVISKTRSVFPEDESLHRPGALNTRSCQDYRQPVWL</sequence>
<dbReference type="Proteomes" id="UP000324091">
    <property type="component" value="Chromosome 12"/>
</dbReference>
<dbReference type="GO" id="GO:0009966">
    <property type="term" value="P:regulation of signal transduction"/>
    <property type="evidence" value="ECO:0007669"/>
    <property type="project" value="TreeGrafter"/>
</dbReference>
<comment type="caution">
    <text evidence="3">The sequence shown here is derived from an EMBL/GenBank/DDBJ whole genome shotgun (WGS) entry which is preliminary data.</text>
</comment>
<reference evidence="3 4" key="1">
    <citation type="submission" date="2019-04" db="EMBL/GenBank/DDBJ databases">
        <title>Chromosome genome assembly for Takifugu flavidus.</title>
        <authorList>
            <person name="Xiao S."/>
        </authorList>
    </citation>
    <scope>NUCLEOTIDE SEQUENCE [LARGE SCALE GENOMIC DNA]</scope>
    <source>
        <strain evidence="3">HTHZ2018</strain>
        <tissue evidence="3">Muscle</tissue>
    </source>
</reference>
<dbReference type="EMBL" id="RHFK02000004">
    <property type="protein sequence ID" value="TWW77626.1"/>
    <property type="molecule type" value="Genomic_DNA"/>
</dbReference>
<proteinExistence type="predicted"/>
<protein>
    <submittedName>
        <fullName evidence="3">Ventricular zone-expressed PH domain-containing protein</fullName>
    </submittedName>
</protein>
<dbReference type="PANTHER" id="PTHR21630:SF10">
    <property type="entry name" value="VENTRICULAR ZONE-EXPRESSED PH DOMAIN-CONTAINING PROTEIN HOMOLOG 1"/>
    <property type="match status" value="1"/>
</dbReference>
<organism evidence="3 4">
    <name type="scientific">Takifugu flavidus</name>
    <name type="common">sansaifugu</name>
    <dbReference type="NCBI Taxonomy" id="433684"/>
    <lineage>
        <taxon>Eukaryota</taxon>
        <taxon>Metazoa</taxon>
        <taxon>Chordata</taxon>
        <taxon>Craniata</taxon>
        <taxon>Vertebrata</taxon>
        <taxon>Euteleostomi</taxon>
        <taxon>Actinopterygii</taxon>
        <taxon>Neopterygii</taxon>
        <taxon>Teleostei</taxon>
        <taxon>Neoteleostei</taxon>
        <taxon>Acanthomorphata</taxon>
        <taxon>Eupercaria</taxon>
        <taxon>Tetraodontiformes</taxon>
        <taxon>Tetradontoidea</taxon>
        <taxon>Tetraodontidae</taxon>
        <taxon>Takifugu</taxon>
    </lineage>
</organism>
<evidence type="ECO:0000313" key="3">
    <source>
        <dbReference type="EMBL" id="TWW77626.1"/>
    </source>
</evidence>
<dbReference type="GO" id="GO:0012505">
    <property type="term" value="C:endomembrane system"/>
    <property type="evidence" value="ECO:0007669"/>
    <property type="project" value="UniProtKB-SubCell"/>
</dbReference>
<comment type="subcellular location">
    <subcellularLocation>
        <location evidence="1">Endomembrane system</location>
        <topology evidence="1">Peripheral membrane protein</topology>
    </subcellularLocation>
</comment>
<gene>
    <name evidence="3" type="ORF">D4764_12G0010160</name>
</gene>
<dbReference type="InterPro" id="IPR039888">
    <property type="entry name" value="Melted-like"/>
</dbReference>
<evidence type="ECO:0000256" key="1">
    <source>
        <dbReference type="ARBA" id="ARBA00004184"/>
    </source>
</evidence>
<dbReference type="GO" id="GO:0010314">
    <property type="term" value="F:phosphatidylinositol-5-phosphate binding"/>
    <property type="evidence" value="ECO:0007669"/>
    <property type="project" value="TreeGrafter"/>
</dbReference>
<keyword evidence="4" id="KW-1185">Reference proteome</keyword>
<dbReference type="AlphaFoldDB" id="A0A5C6PEQ1"/>
<name>A0A5C6PEQ1_9TELE</name>
<evidence type="ECO:0000313" key="4">
    <source>
        <dbReference type="Proteomes" id="UP000324091"/>
    </source>
</evidence>